<comment type="caution">
    <text evidence="2">The sequence shown here is derived from an EMBL/GenBank/DDBJ whole genome shotgun (WGS) entry which is preliminary data.</text>
</comment>
<feature type="transmembrane region" description="Helical" evidence="1">
    <location>
        <begin position="305"/>
        <end position="327"/>
    </location>
</feature>
<feature type="transmembrane region" description="Helical" evidence="1">
    <location>
        <begin position="199"/>
        <end position="220"/>
    </location>
</feature>
<keyword evidence="3" id="KW-1185">Reference proteome</keyword>
<dbReference type="EMBL" id="JAUBDJ010000011">
    <property type="protein sequence ID" value="MDW0118222.1"/>
    <property type="molecule type" value="Genomic_DNA"/>
</dbReference>
<keyword evidence="1" id="KW-1133">Transmembrane helix</keyword>
<proteinExistence type="predicted"/>
<accession>A0AAW9AAN1</accession>
<feature type="transmembrane region" description="Helical" evidence="1">
    <location>
        <begin position="20"/>
        <end position="38"/>
    </location>
</feature>
<protein>
    <submittedName>
        <fullName evidence="2">ABC transporter permease subunit</fullName>
    </submittedName>
</protein>
<feature type="transmembrane region" description="Helical" evidence="1">
    <location>
        <begin position="253"/>
        <end position="278"/>
    </location>
</feature>
<feature type="transmembrane region" description="Helical" evidence="1">
    <location>
        <begin position="394"/>
        <end position="414"/>
    </location>
</feature>
<dbReference type="RefSeq" id="WP_283733250.1">
    <property type="nucleotide sequence ID" value="NZ_CP125968.1"/>
</dbReference>
<organism evidence="2 3">
    <name type="scientific">Sporosarcina thermotolerans</name>
    <dbReference type="NCBI Taxonomy" id="633404"/>
    <lineage>
        <taxon>Bacteria</taxon>
        <taxon>Bacillati</taxon>
        <taxon>Bacillota</taxon>
        <taxon>Bacilli</taxon>
        <taxon>Bacillales</taxon>
        <taxon>Caryophanaceae</taxon>
        <taxon>Sporosarcina</taxon>
    </lineage>
</organism>
<gene>
    <name evidence="2" type="ORF">QTL97_14915</name>
</gene>
<evidence type="ECO:0000256" key="1">
    <source>
        <dbReference type="SAM" id="Phobius"/>
    </source>
</evidence>
<keyword evidence="1" id="KW-0472">Membrane</keyword>
<dbReference type="PANTHER" id="PTHR37305">
    <property type="entry name" value="INTEGRAL MEMBRANE PROTEIN-RELATED"/>
    <property type="match status" value="1"/>
</dbReference>
<evidence type="ECO:0000313" key="2">
    <source>
        <dbReference type="EMBL" id="MDW0118222.1"/>
    </source>
</evidence>
<dbReference type="AlphaFoldDB" id="A0AAW9AAN1"/>
<evidence type="ECO:0000313" key="3">
    <source>
        <dbReference type="Proteomes" id="UP001271648"/>
    </source>
</evidence>
<name>A0AAW9AAN1_9BACL</name>
<sequence>MLRLIQFEAIKAFKSTFFKVVLLAFTVFIIAYYAYVYMNTTRIEELQTEAEDGLFRVQSELVELEASVDAGKLDKDSREYKDRKSDLEEFWIPRYGKEVEVYQSRDYNRLLDMEIEHRTQFIIPRLGYGDFWSREWRTLFTEQTSYEQMKWMREREIRPLLPLTSFADLTVYDQYFDDDGWGEFIKKLSTKYSSDGVHYANHLLTLLFGVFGAGIFIFLFGDVVTREGLGANGPIHLLRTQPIRWYQVLISKFIMVLVGTILLLASFSGFALLLGTVFDRFGNTDYPVLIYGENYGFTFMKISTFLLKSATLFFMVLVFCYSLLFLFSIVVRKTAIAIGLMLIALFAGVKWSEQSVASTWAHYQPFQYFSVPKVVTNELAVTAKNFAFSFSNGLIALGVASLVVWAAIAVVSMVQYRFVR</sequence>
<keyword evidence="1" id="KW-0812">Transmembrane</keyword>
<dbReference type="Proteomes" id="UP001271648">
    <property type="component" value="Unassembled WGS sequence"/>
</dbReference>
<dbReference type="PANTHER" id="PTHR37305:SF1">
    <property type="entry name" value="MEMBRANE PROTEIN"/>
    <property type="match status" value="1"/>
</dbReference>
<reference evidence="2 3" key="1">
    <citation type="submission" date="2023-06" db="EMBL/GenBank/DDBJ databases">
        <title>Sporosarcina sp. nov., isolated from Korean traditional fermented seafood 'Jeotgal'.</title>
        <authorList>
            <person name="Yang A.I."/>
            <person name="Shin N.-R."/>
        </authorList>
    </citation>
    <scope>NUCLEOTIDE SEQUENCE [LARGE SCALE GENOMIC DNA]</scope>
    <source>
        <strain evidence="2 3">KCTC43456</strain>
    </source>
</reference>